<feature type="region of interest" description="Disordered" evidence="1">
    <location>
        <begin position="1"/>
        <end position="30"/>
    </location>
</feature>
<evidence type="ECO:0000313" key="2">
    <source>
        <dbReference type="EMBL" id="KZV81044.1"/>
    </source>
</evidence>
<evidence type="ECO:0008006" key="4">
    <source>
        <dbReference type="Google" id="ProtNLM"/>
    </source>
</evidence>
<feature type="compositionally biased region" description="Acidic residues" evidence="1">
    <location>
        <begin position="1105"/>
        <end position="1124"/>
    </location>
</feature>
<dbReference type="Gene3D" id="2.60.120.620">
    <property type="entry name" value="q2cbj1_9rhob like domain"/>
    <property type="match status" value="1"/>
</dbReference>
<name>A0A165BQ31_EXIGL</name>
<reference evidence="2 3" key="1">
    <citation type="journal article" date="2016" name="Mol. Biol. Evol.">
        <title>Comparative Genomics of Early-Diverging Mushroom-Forming Fungi Provides Insights into the Origins of Lignocellulose Decay Capabilities.</title>
        <authorList>
            <person name="Nagy L.G."/>
            <person name="Riley R."/>
            <person name="Tritt A."/>
            <person name="Adam C."/>
            <person name="Daum C."/>
            <person name="Floudas D."/>
            <person name="Sun H."/>
            <person name="Yadav J.S."/>
            <person name="Pangilinan J."/>
            <person name="Larsson K.H."/>
            <person name="Matsuura K."/>
            <person name="Barry K."/>
            <person name="Labutti K."/>
            <person name="Kuo R."/>
            <person name="Ohm R.A."/>
            <person name="Bhattacharya S.S."/>
            <person name="Shirouzu T."/>
            <person name="Yoshinaga Y."/>
            <person name="Martin F.M."/>
            <person name="Grigoriev I.V."/>
            <person name="Hibbett D.S."/>
        </authorList>
    </citation>
    <scope>NUCLEOTIDE SEQUENCE [LARGE SCALE GENOMIC DNA]</scope>
    <source>
        <strain evidence="2 3">HHB12029</strain>
    </source>
</reference>
<dbReference type="Proteomes" id="UP000077266">
    <property type="component" value="Unassembled WGS sequence"/>
</dbReference>
<keyword evidence="3" id="KW-1185">Reference proteome</keyword>
<organism evidence="2 3">
    <name type="scientific">Exidia glandulosa HHB12029</name>
    <dbReference type="NCBI Taxonomy" id="1314781"/>
    <lineage>
        <taxon>Eukaryota</taxon>
        <taxon>Fungi</taxon>
        <taxon>Dikarya</taxon>
        <taxon>Basidiomycota</taxon>
        <taxon>Agaricomycotina</taxon>
        <taxon>Agaricomycetes</taxon>
        <taxon>Auriculariales</taxon>
        <taxon>Exidiaceae</taxon>
        <taxon>Exidia</taxon>
    </lineage>
</organism>
<gene>
    <name evidence="2" type="ORF">EXIGLDRAFT_755865</name>
</gene>
<proteinExistence type="predicted"/>
<dbReference type="EMBL" id="KV426424">
    <property type="protein sequence ID" value="KZV81044.1"/>
    <property type="molecule type" value="Genomic_DNA"/>
</dbReference>
<sequence>MPKTATVAGSKRKHSALDPDPTEPSHPPMRVKIETNESTALGSATIDANAVDEDGIPLVIDPTEDIMDDLHDAFGMDLEFKGTFAYSKTYKDAPNPALRVDGLGTVGLPLGDGPTVAAFSQLCGAGDNANVSTLDAACAQFDNPAWATWIDYVRRDACNALGTGDAGSTTRAVLQRVILHRSGARPLSTAITNHAPNAFGLMAVTLPARFVGGSTKLTYQRQTVDVDVSQGSLLCTSVVAWYNGVEVQSDSITSGYSFVLLYDLVQPSESALSAIVPPSEPLAITKLRHVLLSWKQSPDAHPQKIVFMLDKDLYDYNLKPELSAARLQGDRDAARLLRVLDDLAQELGFCLGLSTLSYVVSGTPKGSGYMGRWERALDEDNFETEMIEGSGNEHESYLGRLLDVDGKEILDDPEWDEDEVLPIGWKDDLDESDDHDAEMICEDELHYTYSRTAIVMWPRSRTFANGLGDRRVLHALRGLRTVSLPEAGHSPSREDEGNFDSVLATSDIAHDEALAVLCAAARQWRKLDLWKRAVSSNRGYVTADEAYSAIQLFGLDAVRQSIEQLVDGDTKNHTRFAFLDELTAVATATASSNEQQVVAAFVQSCRVRALSDLKELCQEDMTALTREALKQGGALYLRDVLKPQILGVAPLKFMLDYATWLHSVGEELVDTEEDDSRILDVITSLLYTVANRTDFFAPLQTQVTHFSTVTRTRPSPQPAYDFITKCFDLGNDHIVPSILKALADTTGLSAAVVRSRASTVLLPLIPMLRRFIESKQPRPRWPVRDLCTVALTHAVEDSSCRDTAFINAVLDAVVLAGDPPILATLALPRLKNVLNGGHDQYLIKELDRRKADGAFSAAARPMVNSAVRQLALSYAQTESLPRSFEYPSSSRLDYVMPVLELCYLHGGDEGLSVLLSRILYLNWTSGSVATGLAGQLTTKLRSLAGTSARSVSQEPFASALRCILRKWMQQILAYGHSIRGADVVLQLLAQHACTTPCHCVHRYWTESIQYRHVPKQETIYQLTPTGRVKKNLKAALSTTALYRMSEDGALAAIRDDMDTVAPASASGSASLIKVYSPSKAPVNPYTGLAGKTVVRGGDHRPGPSDIEEDDDDDSASQMSVDEDAPPANLEFSRRSRDIVADDELSATVRDKVEKVLTDVDHQGTFYFSRTYEDAPNPVLRLADLGTVGLPLSSREAAAVIERCSQAPFGKGERTVVDKDVRDTWELDSKQVAFDNPAWTQFIAQAVQDVCRSLGVNFEASKPRCELHKLLVYETGSHTEKHPSMFASLIVVLPTLFAGGDAHLSHGSQSTVLNSSRASLAHTTVLAWYTDITHEIKPIERGYRLALSYNLIHTTTSIRPSLSANTAALDQLRGILTSWTQPRQGPDKIVYLLDHTYSKANFSASALKGSDAHVIAMLDEVAMTLGFHLALGHLVLTVRSSEYDYDRDADIENIVDLEGSSLHSKSLSFDHEVETIPADFVEELCEQAADEEDHESYTGNEAGSTEQLLLLWPTWSSLARLGGDRRLANALQCLTTSNGSQPTEDEERLFQLAQASLSGPQRQVHTAMKLCAVARRWTRDDLWLGAIRFVPSSEAVDELFAAVDVFGFDAVRQTLVRRLRKYATNSERFLFLKQLKSWAKKSANNTDSVVIAFSKKQTTWCLKHLRPPAAEELQTLTKLSMNRGGAAFIRDTIFPQMISLASHEVIDAYAALLHDDCERLAAQEDDRNILRGVVSDLLSAALKKIDFFATPVSSTRRGFYDAALRPGPEAALSFIKKCFDYGLDSLAAETTDWLVEVARQSEELATARAVSVLLPLIPLVSADIEGRTPRPTLALDRFAESAVRLAVLGNGQMSSADLHAVFAAVVVSGKIELVWSIITPWFKAAPWDERSWRMLIDKLRTQHTNPAFSGDPANALAAAADKMALEYAHNLQPAHFDVTALGSALEFCSQKAGTACFEAALRRTLHHSLLSAHYIQQKLLPLVPILVRLAAARNDPLSAVPFASAFRTIVGAWLDKCLPPKPDDSRARPILDSISWQLACNCVDCSKVKRWITAGQGRVLLLDRIGAAACKHLDGKLSRAKGAVTYEIINRTPRGMKVTKVEAIVQLSEWRAEQAVGLGVLQSLGDESQLQAIFGDDYAAMVRKFNAGPHLATAAASAPRPVAAAVPARRVAYGPPRRGLPRVEHKVAMSRAPIPRPEPAAPVTPAKRKEPPEAVIDLCTP</sequence>
<evidence type="ECO:0000313" key="3">
    <source>
        <dbReference type="Proteomes" id="UP000077266"/>
    </source>
</evidence>
<dbReference type="PANTHER" id="PTHR33099:SF7">
    <property type="entry name" value="MYND-TYPE DOMAIN-CONTAINING PROTEIN"/>
    <property type="match status" value="1"/>
</dbReference>
<protein>
    <recommendedName>
        <fullName evidence="4">Prolyl 4-hydroxylase alpha subunit Fe(2+) 2OG dioxygenase domain-containing protein</fullName>
    </recommendedName>
</protein>
<dbReference type="InParanoid" id="A0A165BQ31"/>
<dbReference type="PANTHER" id="PTHR33099">
    <property type="entry name" value="FE2OG DIOXYGENASE DOMAIN-CONTAINING PROTEIN"/>
    <property type="match status" value="1"/>
</dbReference>
<accession>A0A165BQ31</accession>
<feature type="region of interest" description="Disordered" evidence="1">
    <location>
        <begin position="2189"/>
        <end position="2220"/>
    </location>
</feature>
<feature type="region of interest" description="Disordered" evidence="1">
    <location>
        <begin position="1091"/>
        <end position="1128"/>
    </location>
</feature>
<evidence type="ECO:0000256" key="1">
    <source>
        <dbReference type="SAM" id="MobiDB-lite"/>
    </source>
</evidence>
<dbReference type="OrthoDB" id="27483at2759"/>